<evidence type="ECO:0000313" key="4">
    <source>
        <dbReference type="Proteomes" id="UP000429607"/>
    </source>
</evidence>
<reference evidence="4 5" key="1">
    <citation type="submission" date="2018-09" db="EMBL/GenBank/DDBJ databases">
        <title>Genomic investigation of the strawberry pathogen Phytophthora fragariae indicates pathogenicity is determined by transcriptional variation in three key races.</title>
        <authorList>
            <person name="Adams T.M."/>
            <person name="Armitage A.D."/>
            <person name="Sobczyk M.K."/>
            <person name="Bates H.J."/>
            <person name="Dunwell J.M."/>
            <person name="Nellist C.F."/>
            <person name="Harrison R.J."/>
        </authorList>
    </citation>
    <scope>NUCLEOTIDE SEQUENCE [LARGE SCALE GENOMIC DNA]</scope>
    <source>
        <strain evidence="2 4">SCRP249</strain>
        <strain evidence="3 5">SCRP324</strain>
    </source>
</reference>
<gene>
    <name evidence="2" type="ORF">PR001_g9854</name>
    <name evidence="3" type="ORF">PR002_g4365</name>
</gene>
<accession>A0A6A3MRB7</accession>
<dbReference type="EMBL" id="QXFU01000169">
    <property type="protein sequence ID" value="KAE9041594.1"/>
    <property type="molecule type" value="Genomic_DNA"/>
</dbReference>
<name>A0A6A3MRB7_9STRA</name>
<evidence type="ECO:0000313" key="2">
    <source>
        <dbReference type="EMBL" id="KAE9034147.1"/>
    </source>
</evidence>
<organism evidence="2 4">
    <name type="scientific">Phytophthora rubi</name>
    <dbReference type="NCBI Taxonomy" id="129364"/>
    <lineage>
        <taxon>Eukaryota</taxon>
        <taxon>Sar</taxon>
        <taxon>Stramenopiles</taxon>
        <taxon>Oomycota</taxon>
        <taxon>Peronosporomycetes</taxon>
        <taxon>Peronosporales</taxon>
        <taxon>Peronosporaceae</taxon>
        <taxon>Phytophthora</taxon>
    </lineage>
</organism>
<feature type="region of interest" description="Disordered" evidence="1">
    <location>
        <begin position="1"/>
        <end position="62"/>
    </location>
</feature>
<feature type="compositionally biased region" description="Basic and acidic residues" evidence="1">
    <location>
        <begin position="13"/>
        <end position="42"/>
    </location>
</feature>
<dbReference type="Proteomes" id="UP000435112">
    <property type="component" value="Unassembled WGS sequence"/>
</dbReference>
<dbReference type="EMBL" id="QXFV01000560">
    <property type="protein sequence ID" value="KAE9034147.1"/>
    <property type="molecule type" value="Genomic_DNA"/>
</dbReference>
<dbReference type="Proteomes" id="UP000429607">
    <property type="component" value="Unassembled WGS sequence"/>
</dbReference>
<proteinExistence type="predicted"/>
<dbReference type="AlphaFoldDB" id="A0A6A3MRB7"/>
<evidence type="ECO:0000313" key="3">
    <source>
        <dbReference type="EMBL" id="KAE9041594.1"/>
    </source>
</evidence>
<sequence length="62" mass="7202">MELGSRASKRAPTYRELRRDHSCDGDYEDKDPPPRKTTHEDDASSAIGRSQVDERRMGKWPR</sequence>
<evidence type="ECO:0000313" key="5">
    <source>
        <dbReference type="Proteomes" id="UP000435112"/>
    </source>
</evidence>
<evidence type="ECO:0000256" key="1">
    <source>
        <dbReference type="SAM" id="MobiDB-lite"/>
    </source>
</evidence>
<feature type="compositionally biased region" description="Basic and acidic residues" evidence="1">
    <location>
        <begin position="51"/>
        <end position="62"/>
    </location>
</feature>
<protein>
    <submittedName>
        <fullName evidence="2">Uncharacterized protein</fullName>
    </submittedName>
</protein>
<comment type="caution">
    <text evidence="2">The sequence shown here is derived from an EMBL/GenBank/DDBJ whole genome shotgun (WGS) entry which is preliminary data.</text>
</comment>